<feature type="transmembrane region" description="Helical" evidence="1">
    <location>
        <begin position="242"/>
        <end position="267"/>
    </location>
</feature>
<feature type="transmembrane region" description="Helical" evidence="1">
    <location>
        <begin position="44"/>
        <end position="65"/>
    </location>
</feature>
<accession>A0A2M7XLL7</accession>
<dbReference type="Proteomes" id="UP000230062">
    <property type="component" value="Unassembled WGS sequence"/>
</dbReference>
<dbReference type="EMBL" id="PFWP01000041">
    <property type="protein sequence ID" value="PJA49651.1"/>
    <property type="molecule type" value="Genomic_DNA"/>
</dbReference>
<feature type="transmembrane region" description="Helical" evidence="1">
    <location>
        <begin position="442"/>
        <end position="464"/>
    </location>
</feature>
<feature type="transmembrane region" description="Helical" evidence="1">
    <location>
        <begin position="417"/>
        <end position="436"/>
    </location>
</feature>
<evidence type="ECO:0008006" key="4">
    <source>
        <dbReference type="Google" id="ProtNLM"/>
    </source>
</evidence>
<comment type="caution">
    <text evidence="2">The sequence shown here is derived from an EMBL/GenBank/DDBJ whole genome shotgun (WGS) entry which is preliminary data.</text>
</comment>
<keyword evidence="1" id="KW-0812">Transmembrane</keyword>
<keyword evidence="1" id="KW-1133">Transmembrane helix</keyword>
<gene>
    <name evidence="2" type="ORF">CO169_01450</name>
</gene>
<evidence type="ECO:0000256" key="1">
    <source>
        <dbReference type="SAM" id="Phobius"/>
    </source>
</evidence>
<sequence>MSKNSFMLSRIINSLPFETSPLIFLLMALIFLIFLFFSFRLNKWLALIVFFGMITQSLTTIKSGLLSSYGMGFWGPNGHDGVWHLALINSLARHLKFSGDFFSLLQNPILAHFNLKNYHFLFDLSVALIHKITFLPTLNLYFQIIPIILSGFLGILTFLLIKKLTKNNLAACLSVFFAYFGGNFGWLVTLLRHQGLGGESMFWANQSISFPLNLQFFLSLILMLAGFYLYLSYFEKPSGKKLWLLSFIFGLIIGIKAYGGIIILFALGVTTFWELITKKKVRTLKIFLGSLIISLLVFLPNNWASSSLFVFSPLWLPRVMIDAPDRVGWLRLAQARQAYFATGLWLKWWLAEGLGLAIFFIGNLGTRIIGLGKLGHWFRNWRKISSFQVLFLGCLLASGLVPLLFIQKGNPWNSIQFFYYFLVFFGLLAGLTIGEFLTKKKIWLRIVFIILVVLITLPTTLGALKHYLSEAPAKISFDELEGLAFLKNQPLGTVLTYPHNYQMRQIVKTPQPLYVYETTAYVSAFANQQTFLEDEMTLEIMQFDWETRRKEVEKFFKTTELLWAKDFLNENQIRYLYLVDNQSFFINPDGLELEEIFANDFVKIYEFRDKI</sequence>
<feature type="transmembrane region" description="Helical" evidence="1">
    <location>
        <begin position="168"/>
        <end position="188"/>
    </location>
</feature>
<evidence type="ECO:0000313" key="2">
    <source>
        <dbReference type="EMBL" id="PJA49651.1"/>
    </source>
</evidence>
<feature type="transmembrane region" description="Helical" evidence="1">
    <location>
        <begin position="208"/>
        <end position="230"/>
    </location>
</feature>
<organism evidence="2 3">
    <name type="scientific">Candidatus Shapirobacteria bacterium CG_4_9_14_3_um_filter_39_13</name>
    <dbReference type="NCBI Taxonomy" id="1974479"/>
    <lineage>
        <taxon>Bacteria</taxon>
        <taxon>Candidatus Shapironibacteriota</taxon>
    </lineage>
</organism>
<keyword evidence="1" id="KW-0472">Membrane</keyword>
<feature type="transmembrane region" description="Helical" evidence="1">
    <location>
        <begin position="140"/>
        <end position="161"/>
    </location>
</feature>
<dbReference type="AlphaFoldDB" id="A0A2M7XLL7"/>
<reference evidence="3" key="1">
    <citation type="submission" date="2017-09" db="EMBL/GenBank/DDBJ databases">
        <title>Depth-based differentiation of microbial function through sediment-hosted aquifers and enrichment of novel symbionts in the deep terrestrial subsurface.</title>
        <authorList>
            <person name="Probst A.J."/>
            <person name="Ladd B."/>
            <person name="Jarett J.K."/>
            <person name="Geller-Mcgrath D.E."/>
            <person name="Sieber C.M.K."/>
            <person name="Emerson J.B."/>
            <person name="Anantharaman K."/>
            <person name="Thomas B.C."/>
            <person name="Malmstrom R."/>
            <person name="Stieglmeier M."/>
            <person name="Klingl A."/>
            <person name="Woyke T."/>
            <person name="Ryan C.M."/>
            <person name="Banfield J.F."/>
        </authorList>
    </citation>
    <scope>NUCLEOTIDE SEQUENCE [LARGE SCALE GENOMIC DNA]</scope>
</reference>
<evidence type="ECO:0000313" key="3">
    <source>
        <dbReference type="Proteomes" id="UP000230062"/>
    </source>
</evidence>
<proteinExistence type="predicted"/>
<feature type="transmembrane region" description="Helical" evidence="1">
    <location>
        <begin position="338"/>
        <end position="364"/>
    </location>
</feature>
<protein>
    <recommendedName>
        <fullName evidence="4">Glycosyltransferase RgtA/B/C/D-like domain-containing protein</fullName>
    </recommendedName>
</protein>
<feature type="transmembrane region" description="Helical" evidence="1">
    <location>
        <begin position="20"/>
        <end position="37"/>
    </location>
</feature>
<name>A0A2M7XLL7_9BACT</name>
<feature type="transmembrane region" description="Helical" evidence="1">
    <location>
        <begin position="384"/>
        <end position="405"/>
    </location>
</feature>